<dbReference type="EMBL" id="JBBBZM010000039">
    <property type="protein sequence ID" value="KAL0637117.1"/>
    <property type="molecule type" value="Genomic_DNA"/>
</dbReference>
<keyword evidence="9 10" id="KW-0472">Membrane</keyword>
<dbReference type="PANTHER" id="PTHR12714:SF9">
    <property type="entry name" value="PROTEIN-S-ISOPRENYLCYSTEINE O-METHYLTRANSFERASE"/>
    <property type="match status" value="1"/>
</dbReference>
<evidence type="ECO:0000313" key="12">
    <source>
        <dbReference type="EMBL" id="KAL0637117.1"/>
    </source>
</evidence>
<feature type="transmembrane region" description="Helical" evidence="10">
    <location>
        <begin position="97"/>
        <end position="116"/>
    </location>
</feature>
<accession>A0ABR3GMH3</accession>
<dbReference type="GO" id="GO:0032259">
    <property type="term" value="P:methylation"/>
    <property type="evidence" value="ECO:0007669"/>
    <property type="project" value="UniProtKB-KW"/>
</dbReference>
<evidence type="ECO:0000256" key="3">
    <source>
        <dbReference type="ARBA" id="ARBA00012151"/>
    </source>
</evidence>
<keyword evidence="8 10" id="KW-1133">Transmembrane helix</keyword>
<keyword evidence="6 10" id="KW-0949">S-adenosyl-L-methionine</keyword>
<evidence type="ECO:0000256" key="11">
    <source>
        <dbReference type="SAM" id="MobiDB-lite"/>
    </source>
</evidence>
<evidence type="ECO:0000256" key="6">
    <source>
        <dbReference type="ARBA" id="ARBA00022691"/>
    </source>
</evidence>
<reference evidence="12 13" key="1">
    <citation type="submission" date="2024-02" db="EMBL/GenBank/DDBJ databases">
        <title>Discinaceae phylogenomics.</title>
        <authorList>
            <person name="Dirks A.C."/>
            <person name="James T.Y."/>
        </authorList>
    </citation>
    <scope>NUCLEOTIDE SEQUENCE [LARGE SCALE GENOMIC DNA]</scope>
    <source>
        <strain evidence="12 13">ACD0624</strain>
    </source>
</reference>
<sequence length="217" mass="24203">MASFTSDPDWTPFPQRSSSRSYGVSRSTQFEPAAYLYPNHQFALDGIALRAGLLGAATAGAFLLTSNGMAYNIAHASAFTEAAVEWYFFPGLKTHRALTAFGVILVILGQLARSYAMAHAGTNFSHVVVMNREQGHILVKTGIYAYIRHPSYFGFFWWGMGTQFMLGNPVCAVGYALALWKFFSSRIREEEKLLIGFFGEDYVQYRATTMTLIPFIK</sequence>
<keyword evidence="13" id="KW-1185">Reference proteome</keyword>
<evidence type="ECO:0000256" key="10">
    <source>
        <dbReference type="RuleBase" id="RU362022"/>
    </source>
</evidence>
<keyword evidence="5 12" id="KW-0808">Transferase</keyword>
<evidence type="ECO:0000256" key="7">
    <source>
        <dbReference type="ARBA" id="ARBA00022692"/>
    </source>
</evidence>
<comment type="subcellular location">
    <subcellularLocation>
        <location evidence="10">Endoplasmic reticulum membrane</location>
        <topology evidence="10">Multi-pass membrane protein</topology>
    </subcellularLocation>
    <subcellularLocation>
        <location evidence="1">Membrane</location>
        <topology evidence="1">Multi-pass membrane protein</topology>
    </subcellularLocation>
</comment>
<dbReference type="Gene3D" id="1.20.120.1630">
    <property type="match status" value="1"/>
</dbReference>
<dbReference type="GO" id="GO:0004671">
    <property type="term" value="F:protein C-terminal S-isoprenylcysteine carboxyl O-methyltransferase activity"/>
    <property type="evidence" value="ECO:0007669"/>
    <property type="project" value="UniProtKB-EC"/>
</dbReference>
<name>A0ABR3GMH3_9PEZI</name>
<dbReference type="Pfam" id="PF04140">
    <property type="entry name" value="ICMT"/>
    <property type="match status" value="1"/>
</dbReference>
<evidence type="ECO:0000256" key="1">
    <source>
        <dbReference type="ARBA" id="ARBA00004141"/>
    </source>
</evidence>
<dbReference type="Proteomes" id="UP001447188">
    <property type="component" value="Unassembled WGS sequence"/>
</dbReference>
<comment type="caution">
    <text evidence="12">The sequence shown here is derived from an EMBL/GenBank/DDBJ whole genome shotgun (WGS) entry which is preliminary data.</text>
</comment>
<dbReference type="InterPro" id="IPR025770">
    <property type="entry name" value="PPMT_MeTrfase"/>
</dbReference>
<dbReference type="EC" id="2.1.1.100" evidence="3 10"/>
<comment type="caution">
    <text evidence="10">Lacks conserved residue(s) required for the propagation of feature annotation.</text>
</comment>
<dbReference type="PROSITE" id="PS51564">
    <property type="entry name" value="SAM_ICMT"/>
    <property type="match status" value="1"/>
</dbReference>
<evidence type="ECO:0000256" key="2">
    <source>
        <dbReference type="ARBA" id="ARBA00009140"/>
    </source>
</evidence>
<protein>
    <recommendedName>
        <fullName evidence="3 10">Protein-S-isoprenylcysteine O-methyltransferase</fullName>
        <ecNumber evidence="3 10">2.1.1.100</ecNumber>
    </recommendedName>
</protein>
<keyword evidence="4 10" id="KW-0489">Methyltransferase</keyword>
<feature type="transmembrane region" description="Helical" evidence="10">
    <location>
        <begin position="164"/>
        <end position="183"/>
    </location>
</feature>
<comment type="catalytic activity">
    <reaction evidence="10">
        <text>[protein]-C-terminal S-[(2E,6E)-farnesyl]-L-cysteine + S-adenosyl-L-methionine = [protein]-C-terminal S-[(2E,6E)-farnesyl]-L-cysteine methyl ester + S-adenosyl-L-homocysteine</text>
        <dbReference type="Rhea" id="RHEA:21672"/>
        <dbReference type="Rhea" id="RHEA-COMP:12125"/>
        <dbReference type="Rhea" id="RHEA-COMP:12126"/>
        <dbReference type="ChEBI" id="CHEBI:57856"/>
        <dbReference type="ChEBI" id="CHEBI:59789"/>
        <dbReference type="ChEBI" id="CHEBI:90510"/>
        <dbReference type="ChEBI" id="CHEBI:90511"/>
        <dbReference type="EC" id="2.1.1.100"/>
    </reaction>
</comment>
<gene>
    <name evidence="12" type="primary">STE14</name>
    <name evidence="12" type="ORF">Q9L58_003940</name>
</gene>
<keyword evidence="7 10" id="KW-0812">Transmembrane</keyword>
<evidence type="ECO:0000256" key="9">
    <source>
        <dbReference type="ARBA" id="ARBA00023136"/>
    </source>
</evidence>
<organism evidence="12 13">
    <name type="scientific">Discina gigas</name>
    <dbReference type="NCBI Taxonomy" id="1032678"/>
    <lineage>
        <taxon>Eukaryota</taxon>
        <taxon>Fungi</taxon>
        <taxon>Dikarya</taxon>
        <taxon>Ascomycota</taxon>
        <taxon>Pezizomycotina</taxon>
        <taxon>Pezizomycetes</taxon>
        <taxon>Pezizales</taxon>
        <taxon>Discinaceae</taxon>
        <taxon>Discina</taxon>
    </lineage>
</organism>
<evidence type="ECO:0000256" key="4">
    <source>
        <dbReference type="ARBA" id="ARBA00022603"/>
    </source>
</evidence>
<proteinExistence type="inferred from homology"/>
<dbReference type="PANTHER" id="PTHR12714">
    <property type="entry name" value="PROTEIN-S ISOPRENYLCYSTEINE O-METHYLTRANSFERASE"/>
    <property type="match status" value="1"/>
</dbReference>
<feature type="region of interest" description="Disordered" evidence="11">
    <location>
        <begin position="1"/>
        <end position="22"/>
    </location>
</feature>
<comment type="similarity">
    <text evidence="2 10">Belongs to the class VI-like SAM-binding methyltransferase superfamily. Isoprenylcysteine carboxyl methyltransferase family.</text>
</comment>
<dbReference type="InterPro" id="IPR007269">
    <property type="entry name" value="ICMT_MeTrfase"/>
</dbReference>
<evidence type="ECO:0000256" key="8">
    <source>
        <dbReference type="ARBA" id="ARBA00022989"/>
    </source>
</evidence>
<keyword evidence="10" id="KW-0256">Endoplasmic reticulum</keyword>
<evidence type="ECO:0000313" key="13">
    <source>
        <dbReference type="Proteomes" id="UP001447188"/>
    </source>
</evidence>
<evidence type="ECO:0000256" key="5">
    <source>
        <dbReference type="ARBA" id="ARBA00022679"/>
    </source>
</evidence>